<dbReference type="InterPro" id="IPR010323">
    <property type="entry name" value="DUF924"/>
</dbReference>
<feature type="region of interest" description="Disordered" evidence="1">
    <location>
        <begin position="1"/>
        <end position="72"/>
    </location>
</feature>
<proteinExistence type="predicted"/>
<accession>A0A7S3YW52</accession>
<protein>
    <submittedName>
        <fullName evidence="2">Uncharacterized protein</fullName>
    </submittedName>
</protein>
<evidence type="ECO:0000313" key="2">
    <source>
        <dbReference type="EMBL" id="CAE0663609.1"/>
    </source>
</evidence>
<feature type="compositionally biased region" description="Polar residues" evidence="1">
    <location>
        <begin position="180"/>
        <end position="190"/>
    </location>
</feature>
<organism evidence="2">
    <name type="scientific">Lotharella globosa</name>
    <dbReference type="NCBI Taxonomy" id="91324"/>
    <lineage>
        <taxon>Eukaryota</taxon>
        <taxon>Sar</taxon>
        <taxon>Rhizaria</taxon>
        <taxon>Cercozoa</taxon>
        <taxon>Chlorarachniophyceae</taxon>
        <taxon>Lotharella</taxon>
    </lineage>
</organism>
<dbReference type="EMBL" id="HBIV01021135">
    <property type="protein sequence ID" value="CAE0663609.1"/>
    <property type="molecule type" value="Transcribed_RNA"/>
</dbReference>
<gene>
    <name evidence="2" type="ORF">LGLO00237_LOCUS15211</name>
</gene>
<dbReference type="InterPro" id="IPR011990">
    <property type="entry name" value="TPR-like_helical_dom_sf"/>
</dbReference>
<dbReference type="Pfam" id="PF06041">
    <property type="entry name" value="DUF924"/>
    <property type="match status" value="1"/>
</dbReference>
<feature type="compositionally biased region" description="Polar residues" evidence="1">
    <location>
        <begin position="27"/>
        <end position="40"/>
    </location>
</feature>
<name>A0A7S3YW52_9EUKA</name>
<reference evidence="2" key="1">
    <citation type="submission" date="2021-01" db="EMBL/GenBank/DDBJ databases">
        <authorList>
            <person name="Corre E."/>
            <person name="Pelletier E."/>
            <person name="Niang G."/>
            <person name="Scheremetjew M."/>
            <person name="Finn R."/>
            <person name="Kale V."/>
            <person name="Holt S."/>
            <person name="Cochrane G."/>
            <person name="Meng A."/>
            <person name="Brown T."/>
            <person name="Cohen L."/>
        </authorList>
    </citation>
    <scope>NUCLEOTIDE SEQUENCE</scope>
    <source>
        <strain evidence="2">CCCM811</strain>
    </source>
</reference>
<dbReference type="Gene3D" id="1.20.58.320">
    <property type="entry name" value="TPR-like"/>
    <property type="match status" value="1"/>
</dbReference>
<feature type="compositionally biased region" description="Low complexity" evidence="1">
    <location>
        <begin position="10"/>
        <end position="26"/>
    </location>
</feature>
<feature type="region of interest" description="Disordered" evidence="1">
    <location>
        <begin position="180"/>
        <end position="227"/>
    </location>
</feature>
<evidence type="ECO:0000256" key="1">
    <source>
        <dbReference type="SAM" id="MobiDB-lite"/>
    </source>
</evidence>
<feature type="compositionally biased region" description="Low complexity" evidence="1">
    <location>
        <begin position="57"/>
        <end position="72"/>
    </location>
</feature>
<dbReference type="AlphaFoldDB" id="A0A7S3YW52"/>
<dbReference type="SUPFAM" id="SSF48452">
    <property type="entry name" value="TPR-like"/>
    <property type="match status" value="1"/>
</dbReference>
<sequence>MMGSKESKVTTTTTATTTTSQTTTATKGDSGQGKTTTSTAAPEDSKSKLSTQPPAASTSSTSKGSSSSSSSSSETMKEVLDFWFGPAKERWEPNYQHRYELWFSRRFDSTIRAKFAKVVIEAGEGQFQAWGESPLGCVALVILLDQLQRNLNRGSNKMFAHDSYCQVNPRDKQTIQHITHQPTCHPNPHNSTPHHATAHAPPPSTQNHTIARTQQRRKQTTYHSDHS</sequence>